<dbReference type="FunFam" id="2.40.50.140:FF:000103">
    <property type="entry name" value="protein RRP5 homolog"/>
    <property type="match status" value="1"/>
</dbReference>
<feature type="compositionally biased region" description="Basic and acidic residues" evidence="5">
    <location>
        <begin position="535"/>
        <end position="548"/>
    </location>
</feature>
<dbReference type="PRINTS" id="PR00681">
    <property type="entry name" value="RIBOSOMALS1"/>
</dbReference>
<dbReference type="SUPFAM" id="SSF50249">
    <property type="entry name" value="Nucleic acid-binding proteins"/>
    <property type="match status" value="4"/>
</dbReference>
<dbReference type="InterPro" id="IPR050437">
    <property type="entry name" value="Ribos_protein_bS1-like"/>
</dbReference>
<feature type="domain" description="S1 motif" evidence="6">
    <location>
        <begin position="442"/>
        <end position="511"/>
    </location>
</feature>
<organism evidence="7 8">
    <name type="scientific">Adhaeretor mobilis</name>
    <dbReference type="NCBI Taxonomy" id="1930276"/>
    <lineage>
        <taxon>Bacteria</taxon>
        <taxon>Pseudomonadati</taxon>
        <taxon>Planctomycetota</taxon>
        <taxon>Planctomycetia</taxon>
        <taxon>Pirellulales</taxon>
        <taxon>Lacipirellulaceae</taxon>
        <taxon>Adhaeretor</taxon>
    </lineage>
</organism>
<evidence type="ECO:0000259" key="6">
    <source>
        <dbReference type="PROSITE" id="PS50126"/>
    </source>
</evidence>
<protein>
    <recommendedName>
        <fullName evidence="6">S1 motif domain-containing protein</fullName>
    </recommendedName>
</protein>
<sequence length="566" mass="60279">MSVESESTSTEATPSPEVTAHPKESISPAEAAPVASPVAENSPPKSEPAQPASMPDAQASASVAPTEAASTEAAPAQGGPSAAPVADASGSPPVGEPKTEPPKKELKIGSQRDGQSASDAKPNPVMKVSEGTPQAEQTRKNYPPPNVRDKLTPEMEAELEAAMGGDSVDDVIGDSTKDASEELAAGTKVTGKVLKVAGEDLFLEVPGTRHQGVIQVKQFEANDKGESTVPEPGTQLEAIVSKFDAEQGIYEMSITTAAVDVGDWDSVSEGQVVDVMVDKANKGGLECKVSGIRGFIPMGQISIYRVENAEDYVGKKMTCVISEVSRKRKNLVLSHRALMERERQANKEKLLAELAPGQMREGVVRSLQDFGAFVDLGGADGLIHVSQLSWERIGHPSEVLQVGQKVKVKVEKFNQETGKIGLSYREAGENPWNDVTTKYPVGTKVKGTVTKLMQFGAFVKLQPGVEGLIHISELGHGRVHRTSDVLSEGQEVEVQVLSVDAEAQKIGLSLKALMDKPERPKSDREKQVDAAMDAAEQRPRKERKHDPNLKGGIGGPSGGEQFGLKW</sequence>
<proteinExistence type="inferred from homology"/>
<comment type="similarity">
    <text evidence="1">Belongs to the bacterial ribosomal protein bS1 family.</text>
</comment>
<feature type="compositionally biased region" description="Gly residues" evidence="5">
    <location>
        <begin position="551"/>
        <end position="566"/>
    </location>
</feature>
<dbReference type="RefSeq" id="WP_145057787.1">
    <property type="nucleotide sequence ID" value="NZ_CP036263.1"/>
</dbReference>
<dbReference type="KEGG" id="amob:HG15A2_06830"/>
<name>A0A517MRA9_9BACT</name>
<dbReference type="EMBL" id="CP036263">
    <property type="protein sequence ID" value="QDS97422.1"/>
    <property type="molecule type" value="Genomic_DNA"/>
</dbReference>
<feature type="region of interest" description="Disordered" evidence="5">
    <location>
        <begin position="1"/>
        <end position="150"/>
    </location>
</feature>
<dbReference type="GO" id="GO:0006412">
    <property type="term" value="P:translation"/>
    <property type="evidence" value="ECO:0007669"/>
    <property type="project" value="TreeGrafter"/>
</dbReference>
<dbReference type="CDD" id="cd04465">
    <property type="entry name" value="S1_RPS1_repeat_ec2_hs2"/>
    <property type="match status" value="1"/>
</dbReference>
<dbReference type="PANTHER" id="PTHR10724">
    <property type="entry name" value="30S RIBOSOMAL PROTEIN S1"/>
    <property type="match status" value="1"/>
</dbReference>
<dbReference type="AlphaFoldDB" id="A0A517MRA9"/>
<evidence type="ECO:0000256" key="2">
    <source>
        <dbReference type="ARBA" id="ARBA00022980"/>
    </source>
</evidence>
<evidence type="ECO:0000313" key="8">
    <source>
        <dbReference type="Proteomes" id="UP000319852"/>
    </source>
</evidence>
<keyword evidence="8" id="KW-1185">Reference proteome</keyword>
<accession>A0A517MRA9</accession>
<dbReference type="Gene3D" id="2.40.50.140">
    <property type="entry name" value="Nucleic acid-binding proteins"/>
    <property type="match status" value="4"/>
</dbReference>
<feature type="domain" description="S1 motif" evidence="6">
    <location>
        <begin position="186"/>
        <end position="255"/>
    </location>
</feature>
<feature type="compositionally biased region" description="Low complexity" evidence="5">
    <location>
        <begin position="27"/>
        <end position="44"/>
    </location>
</feature>
<dbReference type="GO" id="GO:0003735">
    <property type="term" value="F:structural constituent of ribosome"/>
    <property type="evidence" value="ECO:0007669"/>
    <property type="project" value="TreeGrafter"/>
</dbReference>
<dbReference type="InterPro" id="IPR035104">
    <property type="entry name" value="Ribosomal_protein_S1-like"/>
</dbReference>
<evidence type="ECO:0000256" key="4">
    <source>
        <dbReference type="ARBA" id="ARBA00025604"/>
    </source>
</evidence>
<reference evidence="7 8" key="1">
    <citation type="submission" date="2019-02" db="EMBL/GenBank/DDBJ databases">
        <title>Deep-cultivation of Planctomycetes and their phenomic and genomic characterization uncovers novel biology.</title>
        <authorList>
            <person name="Wiegand S."/>
            <person name="Jogler M."/>
            <person name="Boedeker C."/>
            <person name="Pinto D."/>
            <person name="Vollmers J."/>
            <person name="Rivas-Marin E."/>
            <person name="Kohn T."/>
            <person name="Peeters S.H."/>
            <person name="Heuer A."/>
            <person name="Rast P."/>
            <person name="Oberbeckmann S."/>
            <person name="Bunk B."/>
            <person name="Jeske O."/>
            <person name="Meyerdierks A."/>
            <person name="Storesund J.E."/>
            <person name="Kallscheuer N."/>
            <person name="Luecker S."/>
            <person name="Lage O.M."/>
            <person name="Pohl T."/>
            <person name="Merkel B.J."/>
            <person name="Hornburger P."/>
            <person name="Mueller R.-W."/>
            <person name="Bruemmer F."/>
            <person name="Labrenz M."/>
            <person name="Spormann A.M."/>
            <person name="Op den Camp H."/>
            <person name="Overmann J."/>
            <person name="Amann R."/>
            <person name="Jetten M.S.M."/>
            <person name="Mascher T."/>
            <person name="Medema M.H."/>
            <person name="Devos D.P."/>
            <person name="Kaster A.-K."/>
            <person name="Ovreas L."/>
            <person name="Rohde M."/>
            <person name="Galperin M.Y."/>
            <person name="Jogler C."/>
        </authorList>
    </citation>
    <scope>NUCLEOTIDE SEQUENCE [LARGE SCALE GENOMIC DNA]</scope>
    <source>
        <strain evidence="7 8">HG15A2</strain>
    </source>
</reference>
<dbReference type="PANTHER" id="PTHR10724:SF7">
    <property type="entry name" value="SMALL RIBOSOMAL SUBUNIT PROTEIN BS1C"/>
    <property type="match status" value="1"/>
</dbReference>
<evidence type="ECO:0000256" key="5">
    <source>
        <dbReference type="SAM" id="MobiDB-lite"/>
    </source>
</evidence>
<dbReference type="GO" id="GO:1990904">
    <property type="term" value="C:ribonucleoprotein complex"/>
    <property type="evidence" value="ECO:0007669"/>
    <property type="project" value="UniProtKB-KW"/>
</dbReference>
<evidence type="ECO:0000313" key="7">
    <source>
        <dbReference type="EMBL" id="QDS97422.1"/>
    </source>
</evidence>
<keyword evidence="2" id="KW-0689">Ribosomal protein</keyword>
<dbReference type="Proteomes" id="UP000319852">
    <property type="component" value="Chromosome"/>
</dbReference>
<comment type="function">
    <text evidence="4">Binds mRNA; thus facilitating recognition of the initiation point. It is needed to translate mRNA with a short Shine-Dalgarno (SD) purine-rich sequence.</text>
</comment>
<feature type="domain" description="S1 motif" evidence="6">
    <location>
        <begin position="357"/>
        <end position="425"/>
    </location>
</feature>
<feature type="compositionally biased region" description="Low complexity" evidence="5">
    <location>
        <begin position="57"/>
        <end position="86"/>
    </location>
</feature>
<dbReference type="InterPro" id="IPR012340">
    <property type="entry name" value="NA-bd_OB-fold"/>
</dbReference>
<dbReference type="InterPro" id="IPR003029">
    <property type="entry name" value="S1_domain"/>
</dbReference>
<feature type="compositionally biased region" description="Basic and acidic residues" evidence="5">
    <location>
        <begin position="514"/>
        <end position="528"/>
    </location>
</feature>
<keyword evidence="3" id="KW-0687">Ribonucleoprotein</keyword>
<dbReference type="FunFam" id="2.40.50.140:FF:000051">
    <property type="entry name" value="RNA-binding transcriptional accessory protein"/>
    <property type="match status" value="1"/>
</dbReference>
<evidence type="ECO:0000256" key="3">
    <source>
        <dbReference type="ARBA" id="ARBA00023274"/>
    </source>
</evidence>
<dbReference type="CDD" id="cd05688">
    <property type="entry name" value="S1_RPS1_repeat_ec3"/>
    <property type="match status" value="1"/>
</dbReference>
<feature type="region of interest" description="Disordered" evidence="5">
    <location>
        <begin position="514"/>
        <end position="566"/>
    </location>
</feature>
<feature type="domain" description="S1 motif" evidence="6">
    <location>
        <begin position="270"/>
        <end position="336"/>
    </location>
</feature>
<dbReference type="GO" id="GO:0005737">
    <property type="term" value="C:cytoplasm"/>
    <property type="evidence" value="ECO:0007669"/>
    <property type="project" value="UniProtKB-ARBA"/>
</dbReference>
<dbReference type="GO" id="GO:0003729">
    <property type="term" value="F:mRNA binding"/>
    <property type="evidence" value="ECO:0007669"/>
    <property type="project" value="UniProtKB-ARBA"/>
</dbReference>
<dbReference type="Pfam" id="PF00575">
    <property type="entry name" value="S1"/>
    <property type="match status" value="3"/>
</dbReference>
<feature type="compositionally biased region" description="Low complexity" evidence="5">
    <location>
        <begin position="1"/>
        <end position="19"/>
    </location>
</feature>
<dbReference type="OrthoDB" id="9804077at2"/>
<dbReference type="PROSITE" id="PS50126">
    <property type="entry name" value="S1"/>
    <property type="match status" value="4"/>
</dbReference>
<gene>
    <name evidence="7" type="ORF">HG15A2_06830</name>
</gene>
<feature type="compositionally biased region" description="Basic and acidic residues" evidence="5">
    <location>
        <begin position="97"/>
        <end position="107"/>
    </location>
</feature>
<dbReference type="GO" id="GO:0005840">
    <property type="term" value="C:ribosome"/>
    <property type="evidence" value="ECO:0007669"/>
    <property type="project" value="UniProtKB-KW"/>
</dbReference>
<dbReference type="SMART" id="SM00316">
    <property type="entry name" value="S1"/>
    <property type="match status" value="4"/>
</dbReference>
<evidence type="ECO:0000256" key="1">
    <source>
        <dbReference type="ARBA" id="ARBA00006767"/>
    </source>
</evidence>